<name>A0A7V8SUY7_9BACT</name>
<comment type="caution">
    <text evidence="5">The sequence shown here is derived from an EMBL/GenBank/DDBJ whole genome shotgun (WGS) entry which is preliminary data.</text>
</comment>
<dbReference type="GO" id="GO:0016491">
    <property type="term" value="F:oxidoreductase activity"/>
    <property type="evidence" value="ECO:0007669"/>
    <property type="project" value="InterPro"/>
</dbReference>
<dbReference type="GO" id="GO:0005829">
    <property type="term" value="C:cytosol"/>
    <property type="evidence" value="ECO:0007669"/>
    <property type="project" value="TreeGrafter"/>
</dbReference>
<evidence type="ECO:0000313" key="5">
    <source>
        <dbReference type="EMBL" id="MBA0083625.1"/>
    </source>
</evidence>
<reference evidence="5" key="1">
    <citation type="submission" date="2020-06" db="EMBL/GenBank/DDBJ databases">
        <title>Legume-microbial interactions unlock mineral nutrients during tropical forest succession.</title>
        <authorList>
            <person name="Epihov D.Z."/>
        </authorList>
    </citation>
    <scope>NUCLEOTIDE SEQUENCE [LARGE SCALE GENOMIC DNA]</scope>
    <source>
        <strain evidence="5">Pan2503</strain>
    </source>
</reference>
<dbReference type="EMBL" id="JACDQQ010000139">
    <property type="protein sequence ID" value="MBA0083625.1"/>
    <property type="molecule type" value="Genomic_DNA"/>
</dbReference>
<dbReference type="Proteomes" id="UP000567293">
    <property type="component" value="Unassembled WGS sequence"/>
</dbReference>
<dbReference type="AlphaFoldDB" id="A0A7V8SUY7"/>
<evidence type="ECO:0000313" key="6">
    <source>
        <dbReference type="Proteomes" id="UP000567293"/>
    </source>
</evidence>
<dbReference type="Gene3D" id="3.50.50.60">
    <property type="entry name" value="FAD/NAD(P)-binding domain"/>
    <property type="match status" value="1"/>
</dbReference>
<dbReference type="Pfam" id="PF01593">
    <property type="entry name" value="Amino_oxidase"/>
    <property type="match status" value="1"/>
</dbReference>
<comment type="subunit">
    <text evidence="2">Interacts with COX5B; this interaction may contribute to localize PYROXD2 to the inner face of the inner mitochondrial membrane.</text>
</comment>
<dbReference type="PANTHER" id="PTHR10668:SF103">
    <property type="entry name" value="PYRIDINE NUCLEOTIDE-DISULFIDE OXIDOREDUCTASE DOMAIN-CONTAINING PROTEIN 2"/>
    <property type="match status" value="1"/>
</dbReference>
<dbReference type="InterPro" id="IPR036188">
    <property type="entry name" value="FAD/NAD-bd_sf"/>
</dbReference>
<evidence type="ECO:0000259" key="4">
    <source>
        <dbReference type="Pfam" id="PF01593"/>
    </source>
</evidence>
<protein>
    <recommendedName>
        <fullName evidence="3">Pyridine nucleotide-disulfide oxidoreductase domain-containing protein 2</fullName>
    </recommendedName>
</protein>
<evidence type="ECO:0000256" key="3">
    <source>
        <dbReference type="ARBA" id="ARBA00040298"/>
    </source>
</evidence>
<accession>A0A7V8SUY7</accession>
<sequence length="294" mass="32081">MTQALARLIEAHGGVLLTNKWVKRLIVENGRCVGVECSDGSSYRAEKAVVSTVHIKHLVDMAPRELWGEDFIDGVATWQAENPMFVTHYATSEPPKFAVEGGTLAPIEAGILVSSERALRFAYDDARGVVNLEDPPMQVISCTVADPTRAPAGMHTVKVLGWQPYELKKGPEHWDAIKKEVSDAYLQSLRRYAPNLTDDKILARFIESPLDLERMNPHFWHGSAHAGAQCASQVGPMRPMPGWAQHRMPIPGLYQTGATTHPGGSVTGGPGRNAAAVILKDFGTSVEEVVNRKA</sequence>
<keyword evidence="6" id="KW-1185">Reference proteome</keyword>
<comment type="function">
    <text evidence="1">Probable oxidoreductase that may play a role as regulator of mitochondrial function.</text>
</comment>
<dbReference type="InterPro" id="IPR002937">
    <property type="entry name" value="Amino_oxidase"/>
</dbReference>
<proteinExistence type="predicted"/>
<dbReference type="PANTHER" id="PTHR10668">
    <property type="entry name" value="PHYTOENE DEHYDROGENASE"/>
    <property type="match status" value="1"/>
</dbReference>
<organism evidence="5 6">
    <name type="scientific">Candidatus Acidiferrum panamense</name>
    <dbReference type="NCBI Taxonomy" id="2741543"/>
    <lineage>
        <taxon>Bacteria</taxon>
        <taxon>Pseudomonadati</taxon>
        <taxon>Acidobacteriota</taxon>
        <taxon>Terriglobia</taxon>
        <taxon>Candidatus Acidiferrales</taxon>
        <taxon>Candidatus Acidiferrum</taxon>
    </lineage>
</organism>
<evidence type="ECO:0000256" key="2">
    <source>
        <dbReference type="ARBA" id="ARBA00038825"/>
    </source>
</evidence>
<dbReference type="SUPFAM" id="SSF51905">
    <property type="entry name" value="FAD/NAD(P)-binding domain"/>
    <property type="match status" value="1"/>
</dbReference>
<gene>
    <name evidence="5" type="ORF">HRJ53_01375</name>
</gene>
<evidence type="ECO:0000256" key="1">
    <source>
        <dbReference type="ARBA" id="ARBA00037217"/>
    </source>
</evidence>
<feature type="domain" description="Amine oxidase" evidence="4">
    <location>
        <begin position="3"/>
        <end position="278"/>
    </location>
</feature>